<dbReference type="EMBL" id="RCMK01001948">
    <property type="protein sequence ID" value="KAG2886438.1"/>
    <property type="molecule type" value="Genomic_DNA"/>
</dbReference>
<dbReference type="AlphaFoldDB" id="A0A8T1ATN6"/>
<sequence>MIVPEVADAVDAVELDGDASASDTQKRLKTGEPEIAREARYAAQLLPALEASGIPAAPPVREFIEIFPDKVPPPRSWSPA</sequence>
<gene>
    <name evidence="1" type="ORF">PC117_g25376</name>
</gene>
<reference evidence="1" key="1">
    <citation type="submission" date="2018-10" db="EMBL/GenBank/DDBJ databases">
        <title>Effector identification in a new, highly contiguous assembly of the strawberry crown rot pathogen Phytophthora cactorum.</title>
        <authorList>
            <person name="Armitage A.D."/>
            <person name="Nellist C.F."/>
            <person name="Bates H."/>
            <person name="Vickerstaff R.J."/>
            <person name="Harrison R.J."/>
        </authorList>
    </citation>
    <scope>NUCLEOTIDE SEQUENCE</scope>
    <source>
        <strain evidence="1">4040</strain>
    </source>
</reference>
<protein>
    <submittedName>
        <fullName evidence="1">Uncharacterized protein</fullName>
    </submittedName>
</protein>
<accession>A0A8T1ATN6</accession>
<organism evidence="1 2">
    <name type="scientific">Phytophthora cactorum</name>
    <dbReference type="NCBI Taxonomy" id="29920"/>
    <lineage>
        <taxon>Eukaryota</taxon>
        <taxon>Sar</taxon>
        <taxon>Stramenopiles</taxon>
        <taxon>Oomycota</taxon>
        <taxon>Peronosporomycetes</taxon>
        <taxon>Peronosporales</taxon>
        <taxon>Peronosporaceae</taxon>
        <taxon>Phytophthora</taxon>
    </lineage>
</organism>
<proteinExistence type="predicted"/>
<name>A0A8T1ATN6_9STRA</name>
<comment type="caution">
    <text evidence="1">The sequence shown here is derived from an EMBL/GenBank/DDBJ whole genome shotgun (WGS) entry which is preliminary data.</text>
</comment>
<dbReference type="Proteomes" id="UP000736787">
    <property type="component" value="Unassembled WGS sequence"/>
</dbReference>
<evidence type="ECO:0000313" key="1">
    <source>
        <dbReference type="EMBL" id="KAG2886438.1"/>
    </source>
</evidence>
<evidence type="ECO:0000313" key="2">
    <source>
        <dbReference type="Proteomes" id="UP000736787"/>
    </source>
</evidence>